<feature type="compositionally biased region" description="Basic residues" evidence="6">
    <location>
        <begin position="65"/>
        <end position="76"/>
    </location>
</feature>
<keyword evidence="3 5" id="KW-0687">Ribonucleoprotein</keyword>
<gene>
    <name evidence="5 7" type="primary">rplD</name>
    <name evidence="7" type="ORF">MU0053_003820</name>
</gene>
<dbReference type="PANTHER" id="PTHR10746">
    <property type="entry name" value="50S RIBOSOMAL PROTEIN L4"/>
    <property type="match status" value="1"/>
</dbReference>
<evidence type="ECO:0000256" key="6">
    <source>
        <dbReference type="SAM" id="MobiDB-lite"/>
    </source>
</evidence>
<dbReference type="RefSeq" id="WP_308479169.1">
    <property type="nucleotide sequence ID" value="NZ_OY726397.1"/>
</dbReference>
<dbReference type="NCBIfam" id="TIGR03953">
    <property type="entry name" value="rplD_bact"/>
    <property type="match status" value="1"/>
</dbReference>
<sequence length="225" mass="24117">MASQDFLKLSVLAPGGKQDGTVELPAELFDVEPNIALMHQVVIAQRAAARQGTHSTKSRGEVRGGGRKPYRQKGTGRARQGSIRAPQYTGGGVVHGPKPRDYSQRTPKKMIAAALRGALSDRARNQRIHAVTEIVSGQTPSTKSAREFLESLTGHKKVLVVIGRADVVSAKSVNNLPGVHVISPDQLNTYDVLNADDLVFSVEALNAYIESNSRSAGTEKEEVSA</sequence>
<dbReference type="GO" id="GO:0005840">
    <property type="term" value="C:ribosome"/>
    <property type="evidence" value="ECO:0007669"/>
    <property type="project" value="UniProtKB-KW"/>
</dbReference>
<dbReference type="Proteomes" id="UP001190465">
    <property type="component" value="Chromosome"/>
</dbReference>
<accession>A0ABM9M132</accession>
<evidence type="ECO:0000256" key="1">
    <source>
        <dbReference type="ARBA" id="ARBA00010528"/>
    </source>
</evidence>
<comment type="subunit">
    <text evidence="5">Part of the 50S ribosomal subunit.</text>
</comment>
<dbReference type="Gene3D" id="3.40.1370.10">
    <property type="match status" value="1"/>
</dbReference>
<proteinExistence type="inferred from homology"/>
<evidence type="ECO:0000256" key="4">
    <source>
        <dbReference type="ARBA" id="ARBA00035244"/>
    </source>
</evidence>
<evidence type="ECO:0000313" key="8">
    <source>
        <dbReference type="Proteomes" id="UP001190465"/>
    </source>
</evidence>
<keyword evidence="2 5" id="KW-0689">Ribosomal protein</keyword>
<protein>
    <recommendedName>
        <fullName evidence="4 5">Large ribosomal subunit protein uL4</fullName>
    </recommendedName>
</protein>
<dbReference type="Pfam" id="PF00573">
    <property type="entry name" value="Ribosomal_L4"/>
    <property type="match status" value="1"/>
</dbReference>
<keyword evidence="5" id="KW-0694">RNA-binding</keyword>
<keyword evidence="8" id="KW-1185">Reference proteome</keyword>
<keyword evidence="5" id="KW-0699">rRNA-binding</keyword>
<dbReference type="EMBL" id="OY726397">
    <property type="protein sequence ID" value="CAJ1508359.1"/>
    <property type="molecule type" value="Genomic_DNA"/>
</dbReference>
<feature type="region of interest" description="Disordered" evidence="6">
    <location>
        <begin position="47"/>
        <end position="104"/>
    </location>
</feature>
<evidence type="ECO:0000256" key="5">
    <source>
        <dbReference type="HAMAP-Rule" id="MF_01328"/>
    </source>
</evidence>
<reference evidence="7 8" key="1">
    <citation type="submission" date="2023-08" db="EMBL/GenBank/DDBJ databases">
        <authorList>
            <person name="Folkvardsen B D."/>
            <person name="Norman A."/>
        </authorList>
    </citation>
    <scope>NUCLEOTIDE SEQUENCE [LARGE SCALE GENOMIC DNA]</scope>
    <source>
        <strain evidence="7 8">Mu0053</strain>
    </source>
</reference>
<comment type="similarity">
    <text evidence="1 5">Belongs to the universal ribosomal protein uL4 family.</text>
</comment>
<name>A0ABM9M132_9MYCO</name>
<evidence type="ECO:0000313" key="7">
    <source>
        <dbReference type="EMBL" id="CAJ1508359.1"/>
    </source>
</evidence>
<dbReference type="InterPro" id="IPR013005">
    <property type="entry name" value="Ribosomal_uL4-like"/>
</dbReference>
<organism evidence="7 8">
    <name type="scientific">[Mycobacterium] burgundiense</name>
    <dbReference type="NCBI Taxonomy" id="3064286"/>
    <lineage>
        <taxon>Bacteria</taxon>
        <taxon>Bacillati</taxon>
        <taxon>Actinomycetota</taxon>
        <taxon>Actinomycetes</taxon>
        <taxon>Mycobacteriales</taxon>
        <taxon>Mycobacteriaceae</taxon>
        <taxon>Mycolicibacterium</taxon>
    </lineage>
</organism>
<comment type="function">
    <text evidence="5">One of the primary rRNA binding proteins, this protein initially binds near the 5'-end of the 23S rRNA. It is important during the early stages of 50S assembly. It makes multiple contacts with different domains of the 23S rRNA in the assembled 50S subunit and ribosome.</text>
</comment>
<dbReference type="SUPFAM" id="SSF52166">
    <property type="entry name" value="Ribosomal protein L4"/>
    <property type="match status" value="1"/>
</dbReference>
<dbReference type="HAMAP" id="MF_01328_B">
    <property type="entry name" value="Ribosomal_uL4_B"/>
    <property type="match status" value="1"/>
</dbReference>
<evidence type="ECO:0000256" key="3">
    <source>
        <dbReference type="ARBA" id="ARBA00023274"/>
    </source>
</evidence>
<comment type="function">
    <text evidence="5">Forms part of the polypeptide exit tunnel.</text>
</comment>
<dbReference type="InterPro" id="IPR023574">
    <property type="entry name" value="Ribosomal_uL4_dom_sf"/>
</dbReference>
<dbReference type="PANTHER" id="PTHR10746:SF6">
    <property type="entry name" value="LARGE RIBOSOMAL SUBUNIT PROTEIN UL4M"/>
    <property type="match status" value="1"/>
</dbReference>
<dbReference type="InterPro" id="IPR002136">
    <property type="entry name" value="Ribosomal_uL4"/>
</dbReference>
<evidence type="ECO:0000256" key="2">
    <source>
        <dbReference type="ARBA" id="ARBA00022980"/>
    </source>
</evidence>